<dbReference type="InterPro" id="IPR001362">
    <property type="entry name" value="Glyco_hydro_32"/>
</dbReference>
<dbReference type="GO" id="GO:0004564">
    <property type="term" value="F:beta-fructofuranosidase activity"/>
    <property type="evidence" value="ECO:0007669"/>
    <property type="project" value="UniProtKB-EC"/>
</dbReference>
<evidence type="ECO:0000259" key="6">
    <source>
        <dbReference type="Pfam" id="PF00251"/>
    </source>
</evidence>
<dbReference type="Pfam" id="PF00251">
    <property type="entry name" value="Glyco_hydro_32N"/>
    <property type="match status" value="1"/>
</dbReference>
<evidence type="ECO:0000256" key="1">
    <source>
        <dbReference type="ARBA" id="ARBA00009902"/>
    </source>
</evidence>
<evidence type="ECO:0000256" key="5">
    <source>
        <dbReference type="SAM" id="MobiDB-lite"/>
    </source>
</evidence>
<dbReference type="CDD" id="cd08996">
    <property type="entry name" value="GH32_FFase"/>
    <property type="match status" value="1"/>
</dbReference>
<dbReference type="EC" id="3.2.1.26" evidence="2"/>
<comment type="similarity">
    <text evidence="1">Belongs to the glycosyl hydrolase 32 family.</text>
</comment>
<evidence type="ECO:0000256" key="2">
    <source>
        <dbReference type="ARBA" id="ARBA00012758"/>
    </source>
</evidence>
<comment type="caution">
    <text evidence="7">The sequence shown here is derived from an EMBL/GenBank/DDBJ whole genome shotgun (WGS) entry which is preliminary data.</text>
</comment>
<evidence type="ECO:0000256" key="4">
    <source>
        <dbReference type="ARBA" id="ARBA00023295"/>
    </source>
</evidence>
<dbReference type="PANTHER" id="PTHR43101:SF1">
    <property type="entry name" value="BETA-FRUCTOSIDASE"/>
    <property type="match status" value="1"/>
</dbReference>
<evidence type="ECO:0000313" key="8">
    <source>
        <dbReference type="Proteomes" id="UP000232323"/>
    </source>
</evidence>
<dbReference type="GO" id="GO:0005975">
    <property type="term" value="P:carbohydrate metabolic process"/>
    <property type="evidence" value="ECO:0007669"/>
    <property type="project" value="InterPro"/>
</dbReference>
<dbReference type="OrthoDB" id="202537at2759"/>
<sequence>MPVRPQYHVAPRQGGWINDPNGPFFYRGLWHLFYQYLPGSSKWDWGLMWGHAVSSDQVHWKELPPALTPTPGSADQDGVFSGCACIDESTGVPYLLYTGVTLRSSPSCGPLPPPECDLNLPFIECQLIAWPEDVADPLLKVWCKSHVPLIPLPPPHLNLTGWRDPFIAATPSSTANKRYIMLLGGGIKQAASGLVKPGYGAALMYSSEQLHRGWDYDGILCSGISQPPSTGAVWECPILASLPLLPAMTCRNQSSNMGQDAVGACPLSAEHASDVWRRTVFNSNCAVPLKASDLSQQTCIAGLKCSNATLRDDGSISAEEPAVGEALQVSFSHNARSMDPASMHQTQNSAPQQKSPRCPAFTTWPHNTSENTKNHNHNSSGENEEDALFFCISPDACTNPTLYWIGKHTAANVACSSSSVTPVASQLGALSEVSTPNFNEFSVAPCNGNSGGGGSAPDQAEQCTLSAEVMTGIAPAQQEEVYKLGIDIQDLHILLGPVTDLGSSEPEATCSERYEEEVKVLKESAELLEEAGTQAGAACEVFKSNGSALPFSLGSAYGPFQLDMGDILYAPNVVKDPQVLAT</sequence>
<feature type="compositionally biased region" description="Polar residues" evidence="5">
    <location>
        <begin position="343"/>
        <end position="355"/>
    </location>
</feature>
<dbReference type="EMBL" id="BEGY01000044">
    <property type="protein sequence ID" value="GAX79668.1"/>
    <property type="molecule type" value="Genomic_DNA"/>
</dbReference>
<name>A0A250X9C0_9CHLO</name>
<evidence type="ECO:0000256" key="3">
    <source>
        <dbReference type="ARBA" id="ARBA00022801"/>
    </source>
</evidence>
<dbReference type="AlphaFoldDB" id="A0A250X9C0"/>
<keyword evidence="4" id="KW-0326">Glycosidase</keyword>
<feature type="domain" description="Glycosyl hydrolase family 32 N-terminal" evidence="6">
    <location>
        <begin position="8"/>
        <end position="244"/>
    </location>
</feature>
<dbReference type="Gene3D" id="2.115.10.20">
    <property type="entry name" value="Glycosyl hydrolase domain, family 43"/>
    <property type="match status" value="1"/>
</dbReference>
<proteinExistence type="inferred from homology"/>
<gene>
    <name evidence="7" type="ORF">CEUSTIGMA_g7109.t1</name>
</gene>
<reference evidence="7 8" key="1">
    <citation type="submission" date="2017-08" db="EMBL/GenBank/DDBJ databases">
        <title>Acidophilic green algal genome provides insights into adaptation to an acidic environment.</title>
        <authorList>
            <person name="Hirooka S."/>
            <person name="Hirose Y."/>
            <person name="Kanesaki Y."/>
            <person name="Higuchi S."/>
            <person name="Fujiwara T."/>
            <person name="Onuma R."/>
            <person name="Era A."/>
            <person name="Ohbayashi R."/>
            <person name="Uzuka A."/>
            <person name="Nozaki H."/>
            <person name="Yoshikawa H."/>
            <person name="Miyagishima S.Y."/>
        </authorList>
    </citation>
    <scope>NUCLEOTIDE SEQUENCE [LARGE SCALE GENOMIC DNA]</scope>
    <source>
        <strain evidence="7 8">NIES-2499</strain>
    </source>
</reference>
<dbReference type="SUPFAM" id="SSF75005">
    <property type="entry name" value="Arabinanase/levansucrase/invertase"/>
    <property type="match status" value="1"/>
</dbReference>
<feature type="region of interest" description="Disordered" evidence="5">
    <location>
        <begin position="337"/>
        <end position="381"/>
    </location>
</feature>
<keyword evidence="3" id="KW-0378">Hydrolase</keyword>
<dbReference type="SMART" id="SM00640">
    <property type="entry name" value="Glyco_32"/>
    <property type="match status" value="1"/>
</dbReference>
<dbReference type="InterPro" id="IPR023296">
    <property type="entry name" value="Glyco_hydro_beta-prop_sf"/>
</dbReference>
<evidence type="ECO:0000313" key="7">
    <source>
        <dbReference type="EMBL" id="GAX79668.1"/>
    </source>
</evidence>
<protein>
    <recommendedName>
        <fullName evidence="2">beta-fructofuranosidase</fullName>
        <ecNumber evidence="2">3.2.1.26</ecNumber>
    </recommendedName>
</protein>
<dbReference type="Proteomes" id="UP000232323">
    <property type="component" value="Unassembled WGS sequence"/>
</dbReference>
<dbReference type="PANTHER" id="PTHR43101">
    <property type="entry name" value="BETA-FRUCTOSIDASE"/>
    <property type="match status" value="1"/>
</dbReference>
<accession>A0A250X9C0</accession>
<organism evidence="7 8">
    <name type="scientific">Chlamydomonas eustigma</name>
    <dbReference type="NCBI Taxonomy" id="1157962"/>
    <lineage>
        <taxon>Eukaryota</taxon>
        <taxon>Viridiplantae</taxon>
        <taxon>Chlorophyta</taxon>
        <taxon>core chlorophytes</taxon>
        <taxon>Chlorophyceae</taxon>
        <taxon>CS clade</taxon>
        <taxon>Chlamydomonadales</taxon>
        <taxon>Chlamydomonadaceae</taxon>
        <taxon>Chlamydomonas</taxon>
    </lineage>
</organism>
<keyword evidence="8" id="KW-1185">Reference proteome</keyword>
<dbReference type="STRING" id="1157962.A0A250X9C0"/>
<dbReference type="InterPro" id="IPR013148">
    <property type="entry name" value="Glyco_hydro_32_N"/>
</dbReference>
<dbReference type="InterPro" id="IPR051214">
    <property type="entry name" value="GH32_Enzymes"/>
</dbReference>